<dbReference type="GeneID" id="85306261"/>
<comment type="caution">
    <text evidence="2">The sequence shown here is derived from an EMBL/GenBank/DDBJ whole genome shotgun (WGS) entry which is preliminary data.</text>
</comment>
<gene>
    <name evidence="2" type="ORF">QBC33DRAFT_25750</name>
</gene>
<name>A0AAJ0FRQ3_9PEZI</name>
<dbReference type="Proteomes" id="UP001244011">
    <property type="component" value="Unassembled WGS sequence"/>
</dbReference>
<dbReference type="SMART" id="SM01017">
    <property type="entry name" value="Arrestin_C"/>
    <property type="match status" value="1"/>
</dbReference>
<dbReference type="InterPro" id="IPR011022">
    <property type="entry name" value="Arrestin_C-like"/>
</dbReference>
<evidence type="ECO:0000313" key="2">
    <source>
        <dbReference type="EMBL" id="KAK1772664.1"/>
    </source>
</evidence>
<keyword evidence="3" id="KW-1185">Reference proteome</keyword>
<dbReference type="PANTHER" id="PTHR36419:SF1">
    <property type="entry name" value="RHO1 GEF LOCALIZING PROTEIN 1"/>
    <property type="match status" value="1"/>
</dbReference>
<feature type="domain" description="Arrestin C-terminal-like" evidence="1">
    <location>
        <begin position="190"/>
        <end position="348"/>
    </location>
</feature>
<dbReference type="GO" id="GO:0000917">
    <property type="term" value="P:division septum assembly"/>
    <property type="evidence" value="ECO:0007669"/>
    <property type="project" value="TreeGrafter"/>
</dbReference>
<accession>A0AAJ0FRQ3</accession>
<evidence type="ECO:0000259" key="1">
    <source>
        <dbReference type="SMART" id="SM01017"/>
    </source>
</evidence>
<dbReference type="Pfam" id="PF02752">
    <property type="entry name" value="Arrestin_C"/>
    <property type="match status" value="1"/>
</dbReference>
<dbReference type="PANTHER" id="PTHR36419">
    <property type="entry name" value="ARRESTIN FAMILY PROTEIN 1"/>
    <property type="match status" value="1"/>
</dbReference>
<organism evidence="2 3">
    <name type="scientific">Phialemonium atrogriseum</name>
    <dbReference type="NCBI Taxonomy" id="1093897"/>
    <lineage>
        <taxon>Eukaryota</taxon>
        <taxon>Fungi</taxon>
        <taxon>Dikarya</taxon>
        <taxon>Ascomycota</taxon>
        <taxon>Pezizomycotina</taxon>
        <taxon>Sordariomycetes</taxon>
        <taxon>Sordariomycetidae</taxon>
        <taxon>Cephalothecales</taxon>
        <taxon>Cephalothecaceae</taxon>
        <taxon>Phialemonium</taxon>
    </lineage>
</organism>
<dbReference type="RefSeq" id="XP_060288877.1">
    <property type="nucleotide sequence ID" value="XM_060423074.1"/>
</dbReference>
<dbReference type="AlphaFoldDB" id="A0AAJ0FRQ3"/>
<dbReference type="EMBL" id="MU838997">
    <property type="protein sequence ID" value="KAK1772664.1"/>
    <property type="molecule type" value="Genomic_DNA"/>
</dbReference>
<proteinExistence type="predicted"/>
<dbReference type="InterPro" id="IPR053060">
    <property type="entry name" value="Cytokinesis_Signaling_Reg"/>
</dbReference>
<sequence length="406" mass="45018">MNVQNAAASVRVSGPPNSSFLVGYPGISATLPRIEGRVEIRPSSGISAPVNVSLVRICLQRRETIHPAAENVAKRHLGTPRRETTDVVGKELLLFRCTSGRESDSVIAMDLPFVLFIPFGRGGEESNRRIPPASLQLPSRIAETYYELVVTVQQGASVQNKYAFPIPLQRYDTLSTFGMYNRPETKAVTVDNLVTLAMSLPRWSYGPLDPIAVYLKLTPNPDWMTKAKRVTIQKITLSIEEEITFNPEGDEPTKKINKIAKHTQPVGTKLPESGYVAHLGLVFPSKDLRDPEGIIKRGKPAFPMYQVTSFTTTSTLYKIEFYLNIKAHMASARDITLRQLIVICPMDQQACKEEMDAIEQAATDASHVDPNNPMLPARRIVYAGEKDAIRHLGFCEVGGAKKMLIE</sequence>
<reference evidence="2" key="1">
    <citation type="submission" date="2023-06" db="EMBL/GenBank/DDBJ databases">
        <title>Genome-scale phylogeny and comparative genomics of the fungal order Sordariales.</title>
        <authorList>
            <consortium name="Lawrence Berkeley National Laboratory"/>
            <person name="Hensen N."/>
            <person name="Bonometti L."/>
            <person name="Westerberg I."/>
            <person name="Brannstrom I.O."/>
            <person name="Guillou S."/>
            <person name="Cros-Aarteil S."/>
            <person name="Calhoun S."/>
            <person name="Haridas S."/>
            <person name="Kuo A."/>
            <person name="Mondo S."/>
            <person name="Pangilinan J."/>
            <person name="Riley R."/>
            <person name="Labutti K."/>
            <person name="Andreopoulos B."/>
            <person name="Lipzen A."/>
            <person name="Chen C."/>
            <person name="Yanf M."/>
            <person name="Daum C."/>
            <person name="Ng V."/>
            <person name="Clum A."/>
            <person name="Steindorff A."/>
            <person name="Ohm R."/>
            <person name="Martin F."/>
            <person name="Silar P."/>
            <person name="Natvig D."/>
            <person name="Lalanne C."/>
            <person name="Gautier V."/>
            <person name="Ament-Velasquez S.L."/>
            <person name="Kruys A."/>
            <person name="Hutchinson M.I."/>
            <person name="Powell A.J."/>
            <person name="Barry K."/>
            <person name="Miller A.N."/>
            <person name="Grigoriev I.V."/>
            <person name="Debuchy R."/>
            <person name="Gladieux P."/>
            <person name="Thoren M.H."/>
            <person name="Johannesson H."/>
        </authorList>
    </citation>
    <scope>NUCLEOTIDE SEQUENCE</scope>
    <source>
        <strain evidence="2">8032-3</strain>
    </source>
</reference>
<dbReference type="GO" id="GO:0000935">
    <property type="term" value="C:division septum"/>
    <property type="evidence" value="ECO:0007669"/>
    <property type="project" value="TreeGrafter"/>
</dbReference>
<evidence type="ECO:0000313" key="3">
    <source>
        <dbReference type="Proteomes" id="UP001244011"/>
    </source>
</evidence>
<protein>
    <recommendedName>
        <fullName evidence="1">Arrestin C-terminal-like domain-containing protein</fullName>
    </recommendedName>
</protein>